<evidence type="ECO:0000313" key="10">
    <source>
        <dbReference type="Proteomes" id="UP000258309"/>
    </source>
</evidence>
<keyword evidence="4" id="KW-0805">Transcription regulation</keyword>
<feature type="non-terminal residue" evidence="9">
    <location>
        <position position="414"/>
    </location>
</feature>
<dbReference type="CDD" id="cd12148">
    <property type="entry name" value="fungal_TF_MHR"/>
    <property type="match status" value="1"/>
</dbReference>
<gene>
    <name evidence="9" type="ORF">B7463_g10342</name>
</gene>
<evidence type="ECO:0000256" key="1">
    <source>
        <dbReference type="ARBA" id="ARBA00004123"/>
    </source>
</evidence>
<keyword evidence="5" id="KW-0238">DNA-binding</keyword>
<sequence>MGYDGRQGKEIPRSITAFLEARVTELELEIAELRSSKASNWTENAVSTSIDINSSSQTYLSSALAAALYDVVVSTTQTQTSYARIIYAAFQHPCSLPLPFARQKIKKHDSGTLSSAETVQLSGIPRAAADFMLKNYTEIHLPQYPCKNKADAYAASSAFWATAREQFKEIGRQENDLHSLQAALLLSHYASTNPKAVNIFYCIGEAARICIHLGLHREPPESMKMNPLELDIRRRLFWTTYGIERSVCSLLRLPFSLNEEVVTTQFPSSLADSCITSEGFLTGPHKKASALHFYAFRKLETEVHKVLYLERGQIGKTLDEWLADVTIRLDQWHSKALEFAPEYKLEFRNVQLNFLKGRLHRPTPRNLQPSRTSRVESVHAAMRLADEYQKQQQNESIIFLNNYFFITLSLTRVV</sequence>
<evidence type="ECO:0000256" key="5">
    <source>
        <dbReference type="ARBA" id="ARBA00023125"/>
    </source>
</evidence>
<comment type="subcellular location">
    <subcellularLocation>
        <location evidence="1">Nucleus</location>
    </subcellularLocation>
</comment>
<evidence type="ECO:0000256" key="3">
    <source>
        <dbReference type="ARBA" id="ARBA00022833"/>
    </source>
</evidence>
<name>A0A3E2GY19_SCYLI</name>
<comment type="caution">
    <text evidence="9">The sequence shown here is derived from an EMBL/GenBank/DDBJ whole genome shotgun (WGS) entry which is preliminary data.</text>
</comment>
<dbReference type="GO" id="GO:0045944">
    <property type="term" value="P:positive regulation of transcription by RNA polymerase II"/>
    <property type="evidence" value="ECO:0007669"/>
    <property type="project" value="TreeGrafter"/>
</dbReference>
<evidence type="ECO:0000256" key="7">
    <source>
        <dbReference type="ARBA" id="ARBA00023242"/>
    </source>
</evidence>
<evidence type="ECO:0000256" key="4">
    <source>
        <dbReference type="ARBA" id="ARBA00023015"/>
    </source>
</evidence>
<dbReference type="InterPro" id="IPR007219">
    <property type="entry name" value="XnlR_reg_dom"/>
</dbReference>
<keyword evidence="10" id="KW-1185">Reference proteome</keyword>
<accession>A0A3E2GY19</accession>
<evidence type="ECO:0000256" key="2">
    <source>
        <dbReference type="ARBA" id="ARBA00022723"/>
    </source>
</evidence>
<evidence type="ECO:0000259" key="8">
    <source>
        <dbReference type="SMART" id="SM00906"/>
    </source>
</evidence>
<feature type="non-terminal residue" evidence="9">
    <location>
        <position position="1"/>
    </location>
</feature>
<dbReference type="Proteomes" id="UP000258309">
    <property type="component" value="Unassembled WGS sequence"/>
</dbReference>
<keyword evidence="3" id="KW-0862">Zinc</keyword>
<evidence type="ECO:0000313" key="9">
    <source>
        <dbReference type="EMBL" id="RFU25998.1"/>
    </source>
</evidence>
<dbReference type="GO" id="GO:0043565">
    <property type="term" value="F:sequence-specific DNA binding"/>
    <property type="evidence" value="ECO:0007669"/>
    <property type="project" value="TreeGrafter"/>
</dbReference>
<dbReference type="GO" id="GO:0006351">
    <property type="term" value="P:DNA-templated transcription"/>
    <property type="evidence" value="ECO:0007669"/>
    <property type="project" value="InterPro"/>
</dbReference>
<protein>
    <recommendedName>
        <fullName evidence="8">Xylanolytic transcriptional activator regulatory domain-containing protein</fullName>
    </recommendedName>
</protein>
<keyword evidence="2" id="KW-0479">Metal-binding</keyword>
<keyword evidence="6" id="KW-0804">Transcription</keyword>
<dbReference type="OrthoDB" id="25921at2759"/>
<proteinExistence type="predicted"/>
<dbReference type="GO" id="GO:0005634">
    <property type="term" value="C:nucleus"/>
    <property type="evidence" value="ECO:0007669"/>
    <property type="project" value="UniProtKB-SubCell"/>
</dbReference>
<dbReference type="SMART" id="SM00906">
    <property type="entry name" value="Fungal_trans"/>
    <property type="match status" value="1"/>
</dbReference>
<dbReference type="EMBL" id="NCSJ02000291">
    <property type="protein sequence ID" value="RFU25998.1"/>
    <property type="molecule type" value="Genomic_DNA"/>
</dbReference>
<feature type="domain" description="Xylanolytic transcriptional activator regulatory" evidence="8">
    <location>
        <begin position="199"/>
        <end position="273"/>
    </location>
</feature>
<dbReference type="PANTHER" id="PTHR47782">
    <property type="entry name" value="ZN(II)2CYS6 TRANSCRIPTION FACTOR (EUROFUNG)-RELATED"/>
    <property type="match status" value="1"/>
</dbReference>
<dbReference type="AlphaFoldDB" id="A0A3E2GY19"/>
<dbReference type="InterPro" id="IPR052202">
    <property type="entry name" value="Yeast_MetPath_Reg"/>
</dbReference>
<dbReference type="Pfam" id="PF04082">
    <property type="entry name" value="Fungal_trans"/>
    <property type="match status" value="1"/>
</dbReference>
<keyword evidence="7" id="KW-0539">Nucleus</keyword>
<dbReference type="STRING" id="5539.A0A3E2GY19"/>
<evidence type="ECO:0000256" key="6">
    <source>
        <dbReference type="ARBA" id="ARBA00023163"/>
    </source>
</evidence>
<dbReference type="OMA" id="WATAREQ"/>
<reference evidence="9 10" key="1">
    <citation type="submission" date="2018-05" db="EMBL/GenBank/DDBJ databases">
        <title>Draft genome sequence of Scytalidium lignicola DSM 105466, a ubiquitous saprotrophic fungus.</title>
        <authorList>
            <person name="Buettner E."/>
            <person name="Gebauer A.M."/>
            <person name="Hofrichter M."/>
            <person name="Liers C."/>
            <person name="Kellner H."/>
        </authorList>
    </citation>
    <scope>NUCLEOTIDE SEQUENCE [LARGE SCALE GENOMIC DNA]</scope>
    <source>
        <strain evidence="9 10">DSM 105466</strain>
    </source>
</reference>
<dbReference type="GO" id="GO:0008270">
    <property type="term" value="F:zinc ion binding"/>
    <property type="evidence" value="ECO:0007669"/>
    <property type="project" value="InterPro"/>
</dbReference>
<dbReference type="GO" id="GO:0000981">
    <property type="term" value="F:DNA-binding transcription factor activity, RNA polymerase II-specific"/>
    <property type="evidence" value="ECO:0007669"/>
    <property type="project" value="TreeGrafter"/>
</dbReference>
<dbReference type="PANTHER" id="PTHR47782:SF1">
    <property type="entry name" value="PYRIMIDINE PATHWAY REGULATORY PROTEIN 1"/>
    <property type="match status" value="1"/>
</dbReference>
<organism evidence="9 10">
    <name type="scientific">Scytalidium lignicola</name>
    <name type="common">Hyphomycete</name>
    <dbReference type="NCBI Taxonomy" id="5539"/>
    <lineage>
        <taxon>Eukaryota</taxon>
        <taxon>Fungi</taxon>
        <taxon>Dikarya</taxon>
        <taxon>Ascomycota</taxon>
        <taxon>Pezizomycotina</taxon>
        <taxon>Leotiomycetes</taxon>
        <taxon>Leotiomycetes incertae sedis</taxon>
        <taxon>Scytalidium</taxon>
    </lineage>
</organism>